<dbReference type="Proteomes" id="UP000596938">
    <property type="component" value="Unassembled WGS sequence"/>
</dbReference>
<evidence type="ECO:0008006" key="3">
    <source>
        <dbReference type="Google" id="ProtNLM"/>
    </source>
</evidence>
<organism evidence="1 2">
    <name type="scientific">Pseudarthrobacter polychromogenes</name>
    <dbReference type="NCBI Taxonomy" id="1676"/>
    <lineage>
        <taxon>Bacteria</taxon>
        <taxon>Bacillati</taxon>
        <taxon>Actinomycetota</taxon>
        <taxon>Actinomycetes</taxon>
        <taxon>Micrococcales</taxon>
        <taxon>Micrococcaceae</taxon>
        <taxon>Pseudarthrobacter</taxon>
    </lineage>
</organism>
<evidence type="ECO:0000313" key="1">
    <source>
        <dbReference type="EMBL" id="GGH10437.1"/>
    </source>
</evidence>
<proteinExistence type="predicted"/>
<reference evidence="2" key="1">
    <citation type="journal article" date="2019" name="Int. J. Syst. Evol. Microbiol.">
        <title>The Global Catalogue of Microorganisms (GCM) 10K type strain sequencing project: providing services to taxonomists for standard genome sequencing and annotation.</title>
        <authorList>
            <consortium name="The Broad Institute Genomics Platform"/>
            <consortium name="The Broad Institute Genome Sequencing Center for Infectious Disease"/>
            <person name="Wu L."/>
            <person name="Ma J."/>
        </authorList>
    </citation>
    <scope>NUCLEOTIDE SEQUENCE [LARGE SCALE GENOMIC DNA]</scope>
    <source>
        <strain evidence="2">CGMCC 1.1927</strain>
    </source>
</reference>
<protein>
    <recommendedName>
        <fullName evidence="3">Major tail protein</fullName>
    </recommendedName>
</protein>
<dbReference type="EMBL" id="BMKU01000019">
    <property type="protein sequence ID" value="GGH10437.1"/>
    <property type="molecule type" value="Genomic_DNA"/>
</dbReference>
<evidence type="ECO:0000313" key="2">
    <source>
        <dbReference type="Proteomes" id="UP000596938"/>
    </source>
</evidence>
<dbReference type="RefSeq" id="WP_188813814.1">
    <property type="nucleotide sequence ID" value="NZ_BAAAWV010000001.1"/>
</dbReference>
<accession>A0ABQ1Y3N6</accession>
<gene>
    <name evidence="1" type="ORF">GCM10011577_39250</name>
</gene>
<comment type="caution">
    <text evidence="1">The sequence shown here is derived from an EMBL/GenBank/DDBJ whole genome shotgun (WGS) entry which is preliminary data.</text>
</comment>
<sequence length="223" mass="24042">MSPTFATQMAEADSRALIRKIQRAIGFLAPLTVELPTTLYNAGSLIDLKTAGFLPVGIVSPDGWNFSREIEKEDVDALGYASPVRSDVTRVPRSVSFTPLEKGRKHMLELTYGTDLSGVTQAANGEIVFDEPDVPINAEYRLLVLGDDGPATENWILGKGFGRVKLSGTAEEVWGREGTVSSQITLDVFTDDELGTPVRHFIAGTGAVKYKDVLGFTQAPVGP</sequence>
<name>A0ABQ1Y3N6_9MICC</name>
<keyword evidence="2" id="KW-1185">Reference proteome</keyword>